<evidence type="ECO:0000256" key="1">
    <source>
        <dbReference type="SAM" id="MobiDB-lite"/>
    </source>
</evidence>
<gene>
    <name evidence="3" type="ORF">EDD27_1143</name>
</gene>
<dbReference type="PROSITE" id="PS51257">
    <property type="entry name" value="PROKAR_LIPOPROTEIN"/>
    <property type="match status" value="1"/>
</dbReference>
<feature type="region of interest" description="Disordered" evidence="1">
    <location>
        <begin position="28"/>
        <end position="50"/>
    </location>
</feature>
<organism evidence="3 4">
    <name type="scientific">Nonomuraea polychroma</name>
    <dbReference type="NCBI Taxonomy" id="46176"/>
    <lineage>
        <taxon>Bacteria</taxon>
        <taxon>Bacillati</taxon>
        <taxon>Actinomycetota</taxon>
        <taxon>Actinomycetes</taxon>
        <taxon>Streptosporangiales</taxon>
        <taxon>Streptosporangiaceae</taxon>
        <taxon>Nonomuraea</taxon>
    </lineage>
</organism>
<accession>A0A438LZ41</accession>
<dbReference type="AlphaFoldDB" id="A0A438LZ41"/>
<keyword evidence="2" id="KW-0732">Signal</keyword>
<dbReference type="Proteomes" id="UP000284824">
    <property type="component" value="Unassembled WGS sequence"/>
</dbReference>
<sequence length="224" mass="24091">MNRRSAASGLLIAILSFSFLTGCEFQGDQASADQPPQAQPKDPPPAKKGFCPKAGPITRSLLPSPEGVERIATNPCLGVNGFLGLVLDAIPQQEMANEEELRKFRTGLRTFAKQVVLVADAADCAYENDHLAVSVYQDPEYGWSLGVVAVVRGDVEALAEDAICLLAKQVPFTPGFGVRAEGRPTAMFCADTVLREAQGYQFRVVWLAGSDRMCRSLSGSIEDV</sequence>
<comment type="caution">
    <text evidence="3">The sequence shown here is derived from an EMBL/GenBank/DDBJ whole genome shotgun (WGS) entry which is preliminary data.</text>
</comment>
<evidence type="ECO:0000313" key="3">
    <source>
        <dbReference type="EMBL" id="RVX38815.1"/>
    </source>
</evidence>
<dbReference type="OrthoDB" id="3543547at2"/>
<evidence type="ECO:0000313" key="4">
    <source>
        <dbReference type="Proteomes" id="UP000284824"/>
    </source>
</evidence>
<dbReference type="RefSeq" id="WP_127931395.1">
    <property type="nucleotide sequence ID" value="NZ_SAUN01000001.1"/>
</dbReference>
<evidence type="ECO:0000256" key="2">
    <source>
        <dbReference type="SAM" id="SignalP"/>
    </source>
</evidence>
<reference evidence="3 4" key="1">
    <citation type="submission" date="2019-01" db="EMBL/GenBank/DDBJ databases">
        <title>Sequencing the genomes of 1000 actinobacteria strains.</title>
        <authorList>
            <person name="Klenk H.-P."/>
        </authorList>
    </citation>
    <scope>NUCLEOTIDE SEQUENCE [LARGE SCALE GENOMIC DNA]</scope>
    <source>
        <strain evidence="3 4">DSM 43925</strain>
    </source>
</reference>
<name>A0A438LZ41_9ACTN</name>
<protein>
    <submittedName>
        <fullName evidence="3">Uncharacterized protein</fullName>
    </submittedName>
</protein>
<keyword evidence="4" id="KW-1185">Reference proteome</keyword>
<proteinExistence type="predicted"/>
<feature type="signal peptide" evidence="2">
    <location>
        <begin position="1"/>
        <end position="22"/>
    </location>
</feature>
<dbReference type="EMBL" id="SAUN01000001">
    <property type="protein sequence ID" value="RVX38815.1"/>
    <property type="molecule type" value="Genomic_DNA"/>
</dbReference>
<feature type="chain" id="PRO_5038838916" evidence="2">
    <location>
        <begin position="23"/>
        <end position="224"/>
    </location>
</feature>